<protein>
    <submittedName>
        <fullName evidence="1">Uncharacterized protein</fullName>
    </submittedName>
</protein>
<sequence>MASAIVSAIIGGAIANLLVVYPHSTMTDAELKSELLVIKDWFIAFNSNFVDITGKLPSSTSSFPVAVMLATSDLHISTSSPNERVHITGRLSTEAAWALSPKENNCCVHIYAENNDIDDGYDNWLLKNKSRSKLSSPDIQAKVATALANNRGTLGKGNLA</sequence>
<evidence type="ECO:0000313" key="1">
    <source>
        <dbReference type="EMBL" id="EKM59370.1"/>
    </source>
</evidence>
<dbReference type="InParanoid" id="K5WJ28"/>
<dbReference type="GeneID" id="18914757"/>
<dbReference type="RefSeq" id="XP_007391933.1">
    <property type="nucleotide sequence ID" value="XM_007391871.1"/>
</dbReference>
<dbReference type="HOGENOM" id="CLU_1652182_0_0_1"/>
<gene>
    <name evidence="1" type="ORF">PHACADRAFT_249817</name>
</gene>
<dbReference type="OrthoDB" id="2984947at2759"/>
<evidence type="ECO:0000313" key="2">
    <source>
        <dbReference type="Proteomes" id="UP000008370"/>
    </source>
</evidence>
<proteinExistence type="predicted"/>
<dbReference type="Proteomes" id="UP000008370">
    <property type="component" value="Unassembled WGS sequence"/>
</dbReference>
<accession>K5WJ28</accession>
<name>K5WJ28_PHACS</name>
<organism evidence="1 2">
    <name type="scientific">Phanerochaete carnosa (strain HHB-10118-sp)</name>
    <name type="common">White-rot fungus</name>
    <name type="synonym">Peniophora carnosa</name>
    <dbReference type="NCBI Taxonomy" id="650164"/>
    <lineage>
        <taxon>Eukaryota</taxon>
        <taxon>Fungi</taxon>
        <taxon>Dikarya</taxon>
        <taxon>Basidiomycota</taxon>
        <taxon>Agaricomycotina</taxon>
        <taxon>Agaricomycetes</taxon>
        <taxon>Polyporales</taxon>
        <taxon>Phanerochaetaceae</taxon>
        <taxon>Phanerochaete</taxon>
    </lineage>
</organism>
<keyword evidence="2" id="KW-1185">Reference proteome</keyword>
<reference evidence="1 2" key="1">
    <citation type="journal article" date="2012" name="BMC Genomics">
        <title>Comparative genomics of the white-rot fungi, Phanerochaete carnosa and P. chrysosporium, to elucidate the genetic basis of the distinct wood types they colonize.</title>
        <authorList>
            <person name="Suzuki H."/>
            <person name="MacDonald J."/>
            <person name="Syed K."/>
            <person name="Salamov A."/>
            <person name="Hori C."/>
            <person name="Aerts A."/>
            <person name="Henrissat B."/>
            <person name="Wiebenga A."/>
            <person name="vanKuyk P.A."/>
            <person name="Barry K."/>
            <person name="Lindquist E."/>
            <person name="LaButti K."/>
            <person name="Lapidus A."/>
            <person name="Lucas S."/>
            <person name="Coutinho P."/>
            <person name="Gong Y."/>
            <person name="Samejima M."/>
            <person name="Mahadevan R."/>
            <person name="Abou-Zaid M."/>
            <person name="de Vries R.P."/>
            <person name="Igarashi K."/>
            <person name="Yadav J.S."/>
            <person name="Grigoriev I.V."/>
            <person name="Master E.R."/>
        </authorList>
    </citation>
    <scope>NUCLEOTIDE SEQUENCE [LARGE SCALE GENOMIC DNA]</scope>
    <source>
        <strain evidence="1 2">HHB-10118-sp</strain>
    </source>
</reference>
<dbReference type="AlphaFoldDB" id="K5WJ28"/>
<dbReference type="KEGG" id="pco:PHACADRAFT_249817"/>
<dbReference type="EMBL" id="JH930469">
    <property type="protein sequence ID" value="EKM59370.1"/>
    <property type="molecule type" value="Genomic_DNA"/>
</dbReference>